<evidence type="ECO:0000313" key="3">
    <source>
        <dbReference type="Proteomes" id="UP001299265"/>
    </source>
</evidence>
<evidence type="ECO:0000259" key="1">
    <source>
        <dbReference type="Pfam" id="PF18899"/>
    </source>
</evidence>
<dbReference type="InterPro" id="IPR038056">
    <property type="entry name" value="YjbR-like_sf"/>
</dbReference>
<reference evidence="2 3" key="1">
    <citation type="submission" date="2021-11" db="EMBL/GenBank/DDBJ databases">
        <title>Lacrimispora sp. nov. NSJ-141 isolated from human feces.</title>
        <authorList>
            <person name="Abdugheni R."/>
        </authorList>
    </citation>
    <scope>NUCLEOTIDE SEQUENCE [LARGE SCALE GENOMIC DNA]</scope>
    <source>
        <strain evidence="2 3">NSJ-141</strain>
    </source>
</reference>
<dbReference type="InterPro" id="IPR058532">
    <property type="entry name" value="YjbR/MT2646/Rv2570-like"/>
</dbReference>
<dbReference type="Pfam" id="PF04237">
    <property type="entry name" value="YjbR"/>
    <property type="match status" value="1"/>
</dbReference>
<dbReference type="PANTHER" id="PTHR35145:SF1">
    <property type="entry name" value="CYTOPLASMIC PROTEIN"/>
    <property type="match status" value="1"/>
</dbReference>
<accession>A0AAP2RL48</accession>
<proteinExistence type="predicted"/>
<keyword evidence="2" id="KW-0238">DNA-binding</keyword>
<dbReference type="EMBL" id="JAJNOR010000010">
    <property type="protein sequence ID" value="MCD2493639.1"/>
    <property type="molecule type" value="Genomic_DNA"/>
</dbReference>
<organism evidence="2 3">
    <name type="scientific">Lientehia hominis</name>
    <dbReference type="NCBI Taxonomy" id="2897778"/>
    <lineage>
        <taxon>Bacteria</taxon>
        <taxon>Bacillati</taxon>
        <taxon>Bacillota</taxon>
        <taxon>Clostridia</taxon>
        <taxon>Lachnospirales</taxon>
        <taxon>Lachnospiraceae</taxon>
        <taxon>Lientehia</taxon>
    </lineage>
</organism>
<dbReference type="Gene3D" id="3.90.1150.30">
    <property type="match status" value="1"/>
</dbReference>
<dbReference type="Pfam" id="PF18899">
    <property type="entry name" value="DUF5655"/>
    <property type="match status" value="1"/>
</dbReference>
<dbReference type="PANTHER" id="PTHR35145">
    <property type="entry name" value="CYTOPLASMIC PROTEIN-RELATED"/>
    <property type="match status" value="1"/>
</dbReference>
<feature type="domain" description="DUF5655" evidence="1">
    <location>
        <begin position="145"/>
        <end position="253"/>
    </location>
</feature>
<dbReference type="Proteomes" id="UP001299265">
    <property type="component" value="Unassembled WGS sequence"/>
</dbReference>
<dbReference type="RefSeq" id="WP_231063478.1">
    <property type="nucleotide sequence ID" value="NZ_JAJNOR010000010.1"/>
</dbReference>
<dbReference type="GO" id="GO:0003677">
    <property type="term" value="F:DNA binding"/>
    <property type="evidence" value="ECO:0007669"/>
    <property type="project" value="UniProtKB-KW"/>
</dbReference>
<gene>
    <name evidence="2" type="ORF">LQE92_13580</name>
</gene>
<dbReference type="InterPro" id="IPR007351">
    <property type="entry name" value="YjbR"/>
</dbReference>
<dbReference type="SUPFAM" id="SSF142906">
    <property type="entry name" value="YjbR-like"/>
    <property type="match status" value="1"/>
</dbReference>
<dbReference type="AlphaFoldDB" id="A0AAP2RL48"/>
<sequence>MILLRMVIDMNRQEIFVYVKQQYGTEPDYPWKDWNAVLRHKDNNKWYGVVLKVGRDKLGLTGDEAVDVLNVKCDPVLIGSLRTQPGFHPAYHMNKDKWISVRLDGSAPGDEIKSLIAMSYDLTGTKKKKRGNNIMTTDELLFFDKMQQMLPVYIELKEKVMEQHPDVIIKVNKTQISFNNKYIFAMASFQRVPKCQEEYLLVSFGLGFEKQSPRIAAATEACRSRWTHHVVIRKPEEIDEELMGWIDEAYQFSNTK</sequence>
<dbReference type="InterPro" id="IPR043714">
    <property type="entry name" value="DUF5655"/>
</dbReference>
<name>A0AAP2RL48_9FIRM</name>
<comment type="caution">
    <text evidence="2">The sequence shown here is derived from an EMBL/GenBank/DDBJ whole genome shotgun (WGS) entry which is preliminary data.</text>
</comment>
<keyword evidence="3" id="KW-1185">Reference proteome</keyword>
<evidence type="ECO:0000313" key="2">
    <source>
        <dbReference type="EMBL" id="MCD2493639.1"/>
    </source>
</evidence>
<protein>
    <submittedName>
        <fullName evidence="2">MmcQ/YjbR family DNA-binding protein</fullName>
    </submittedName>
</protein>